<organism evidence="2 3">
    <name type="scientific">Nitratireductor aquimarinus</name>
    <dbReference type="NCBI Taxonomy" id="889300"/>
    <lineage>
        <taxon>Bacteria</taxon>
        <taxon>Pseudomonadati</taxon>
        <taxon>Pseudomonadota</taxon>
        <taxon>Alphaproteobacteria</taxon>
        <taxon>Hyphomicrobiales</taxon>
        <taxon>Phyllobacteriaceae</taxon>
        <taxon>Nitratireductor</taxon>
    </lineage>
</organism>
<comment type="caution">
    <text evidence="2">The sequence shown here is derived from an EMBL/GenBank/DDBJ whole genome shotgun (WGS) entry which is preliminary data.</text>
</comment>
<dbReference type="Proteomes" id="UP001185659">
    <property type="component" value="Unassembled WGS sequence"/>
</dbReference>
<evidence type="ECO:0000313" key="3">
    <source>
        <dbReference type="Proteomes" id="UP001185659"/>
    </source>
</evidence>
<dbReference type="RefSeq" id="WP_162742256.1">
    <property type="nucleotide sequence ID" value="NZ_CP177239.1"/>
</dbReference>
<evidence type="ECO:0000313" key="2">
    <source>
        <dbReference type="EMBL" id="MDV6227602.1"/>
    </source>
</evidence>
<gene>
    <name evidence="2" type="ORF">R2G56_14980</name>
</gene>
<proteinExistence type="predicted"/>
<keyword evidence="3" id="KW-1185">Reference proteome</keyword>
<protein>
    <submittedName>
        <fullName evidence="2">Uncharacterized protein</fullName>
    </submittedName>
</protein>
<sequence length="63" mass="6893">MATILSFVPAAKKSSANVPRQRRSDAAIIIFPGVRYEQHPDMGPEDDSGGNQPKSVGRRVTKR</sequence>
<accession>A0ABU4AMY0</accession>
<feature type="region of interest" description="Disordered" evidence="1">
    <location>
        <begin position="35"/>
        <end position="63"/>
    </location>
</feature>
<name>A0ABU4AMY0_9HYPH</name>
<dbReference type="EMBL" id="JAWLIP010000007">
    <property type="protein sequence ID" value="MDV6227602.1"/>
    <property type="molecule type" value="Genomic_DNA"/>
</dbReference>
<reference evidence="2 3" key="1">
    <citation type="submission" date="2023-10" db="EMBL/GenBank/DDBJ databases">
        <authorList>
            <person name="Venkata Ramana C."/>
            <person name="Sasikala C."/>
            <person name="Dhurka M."/>
        </authorList>
    </citation>
    <scope>NUCLEOTIDE SEQUENCE [LARGE SCALE GENOMIC DNA]</scope>
    <source>
        <strain evidence="2 3">KCTC 32151</strain>
    </source>
</reference>
<evidence type="ECO:0000256" key="1">
    <source>
        <dbReference type="SAM" id="MobiDB-lite"/>
    </source>
</evidence>